<organism evidence="2 3">
    <name type="scientific">Lachnellula occidentalis</name>
    <dbReference type="NCBI Taxonomy" id="215460"/>
    <lineage>
        <taxon>Eukaryota</taxon>
        <taxon>Fungi</taxon>
        <taxon>Dikarya</taxon>
        <taxon>Ascomycota</taxon>
        <taxon>Pezizomycotina</taxon>
        <taxon>Leotiomycetes</taxon>
        <taxon>Helotiales</taxon>
        <taxon>Lachnaceae</taxon>
        <taxon>Lachnellula</taxon>
    </lineage>
</organism>
<dbReference type="AlphaFoldDB" id="A0A8H8RMV6"/>
<evidence type="ECO:0000256" key="1">
    <source>
        <dbReference type="SAM" id="MobiDB-lite"/>
    </source>
</evidence>
<feature type="region of interest" description="Disordered" evidence="1">
    <location>
        <begin position="1"/>
        <end position="68"/>
    </location>
</feature>
<accession>A0A8H8RMV6</accession>
<reference evidence="2 3" key="1">
    <citation type="submission" date="2018-05" db="EMBL/GenBank/DDBJ databases">
        <title>Genome sequencing and assembly of the regulated plant pathogen Lachnellula willkommii and related sister species for the development of diagnostic species identification markers.</title>
        <authorList>
            <person name="Giroux E."/>
            <person name="Bilodeau G."/>
        </authorList>
    </citation>
    <scope>NUCLEOTIDE SEQUENCE [LARGE SCALE GENOMIC DNA]</scope>
    <source>
        <strain evidence="2 3">CBS 160.35</strain>
    </source>
</reference>
<feature type="compositionally biased region" description="Acidic residues" evidence="1">
    <location>
        <begin position="29"/>
        <end position="39"/>
    </location>
</feature>
<keyword evidence="3" id="KW-1185">Reference proteome</keyword>
<feature type="compositionally biased region" description="Polar residues" evidence="1">
    <location>
        <begin position="7"/>
        <end position="22"/>
    </location>
</feature>
<sequence>MDISLSKPATTKYTPVPISSTHPPRDSIDDLSIDLENDSDTTLLSSSSSYSTSPNKKTPPSSRSRKWKWNKHSPDALTWIRFTILVSLQLIIILLFSSSSLFSHAHPHTAGEEWSTSDTETGGDVNGLYKPTRHAYTLLTPDAEKFIPNMSSNDDRMAVRRNWDMLMPLGSGTVSVPEYAQHPLLGQPIDDDPIHSGAIFEASWTHALHCA</sequence>
<evidence type="ECO:0000313" key="2">
    <source>
        <dbReference type="EMBL" id="TVY37322.1"/>
    </source>
</evidence>
<comment type="caution">
    <text evidence="2">The sequence shown here is derived from an EMBL/GenBank/DDBJ whole genome shotgun (WGS) entry which is preliminary data.</text>
</comment>
<feature type="non-terminal residue" evidence="2">
    <location>
        <position position="211"/>
    </location>
</feature>
<name>A0A8H8RMV6_9HELO</name>
<evidence type="ECO:0000313" key="3">
    <source>
        <dbReference type="Proteomes" id="UP000443090"/>
    </source>
</evidence>
<proteinExistence type="predicted"/>
<feature type="compositionally biased region" description="Low complexity" evidence="1">
    <location>
        <begin position="40"/>
        <end position="62"/>
    </location>
</feature>
<protein>
    <submittedName>
        <fullName evidence="2">Uncharacterized protein</fullName>
    </submittedName>
</protein>
<dbReference type="Proteomes" id="UP000443090">
    <property type="component" value="Unassembled WGS sequence"/>
</dbReference>
<dbReference type="EMBL" id="QGMI01000721">
    <property type="protein sequence ID" value="TVY37322.1"/>
    <property type="molecule type" value="Genomic_DNA"/>
</dbReference>
<dbReference type="OrthoDB" id="3687641at2759"/>
<gene>
    <name evidence="2" type="ORF">LOCC1_G007037</name>
</gene>